<evidence type="ECO:0000256" key="1">
    <source>
        <dbReference type="SAM" id="MobiDB-lite"/>
    </source>
</evidence>
<feature type="region of interest" description="Disordered" evidence="1">
    <location>
        <begin position="191"/>
        <end position="210"/>
    </location>
</feature>
<reference evidence="2 3" key="1">
    <citation type="journal article" date="2016" name="Sci. Rep.">
        <title>Insights into Adaptations to a Near-Obligate Nematode Endoparasitic Lifestyle from the Finished Genome of Drechmeria coniospora.</title>
        <authorList>
            <person name="Zhang L."/>
            <person name="Zhou Z."/>
            <person name="Guo Q."/>
            <person name="Fokkens L."/>
            <person name="Miskei M."/>
            <person name="Pocsi I."/>
            <person name="Zhang W."/>
            <person name="Chen M."/>
            <person name="Wang L."/>
            <person name="Sun Y."/>
            <person name="Donzelli B.G."/>
            <person name="Gibson D.M."/>
            <person name="Nelson D.R."/>
            <person name="Luo J.G."/>
            <person name="Rep M."/>
            <person name="Liu H."/>
            <person name="Yang S."/>
            <person name="Wang J."/>
            <person name="Krasnoff S.B."/>
            <person name="Xu Y."/>
            <person name="Molnar I."/>
            <person name="Lin M."/>
        </authorList>
    </citation>
    <scope>NUCLEOTIDE SEQUENCE [LARGE SCALE GENOMIC DNA]</scope>
    <source>
        <strain evidence="2 3">ARSEF 6962</strain>
    </source>
</reference>
<feature type="compositionally biased region" description="Basic and acidic residues" evidence="1">
    <location>
        <begin position="273"/>
        <end position="285"/>
    </location>
</feature>
<dbReference type="AlphaFoldDB" id="A0A151GHS2"/>
<dbReference type="InParanoid" id="A0A151GHS2"/>
<accession>A0A151GHS2</accession>
<comment type="caution">
    <text evidence="2">The sequence shown here is derived from an EMBL/GenBank/DDBJ whole genome shotgun (WGS) entry which is preliminary data.</text>
</comment>
<name>A0A151GHS2_DRECN</name>
<gene>
    <name evidence="2" type="ORF">DCS_03630</name>
</gene>
<sequence length="429" mass="46334">MRAMHPTATTTADEGIRRPKACAATKSNGLPPPLPGKRVCRGGRLDVDAGAFDDGGPGVGGLVVVEAMPPPVTVGVGIVTGVDDVDAVDVDAVDVGSGFAEMDSLVRVDGGVVVAGSGGILVKLFRLLDGGCVRVVVVDLPSTFPRQRASTRLPFCPWRNRVSRPTLTRVHDACILISTLFKLSRHSREHTLAAMQPSGRESEDSASKLDSVKVVDDAVPASSKTSTIRFFIVPVRSMAQPLDAATDDGFEGSFVGRGNAQPPTMVADDQDEGEPRGFGMREKGRSGFRLPNTTANTFVRGHAKHQPSHVPPSTRFDSHWRLSPLRRRGGSYLGRCLRVPYALSVGIHHDASWIVHLAACRLVPPNPTRAAPSYVRPTEGEARKTLLRLGPARLENQGTRRAELVLNTRHERPRPLLKFVAFHFPLFWS</sequence>
<protein>
    <submittedName>
        <fullName evidence="2">Uncharacterized protein</fullName>
    </submittedName>
</protein>
<dbReference type="GeneID" id="63716273"/>
<evidence type="ECO:0000313" key="3">
    <source>
        <dbReference type="Proteomes" id="UP000076580"/>
    </source>
</evidence>
<keyword evidence="3" id="KW-1185">Reference proteome</keyword>
<proteinExistence type="predicted"/>
<organism evidence="2 3">
    <name type="scientific">Drechmeria coniospora</name>
    <name type="common">Nematophagous fungus</name>
    <name type="synonym">Meria coniospora</name>
    <dbReference type="NCBI Taxonomy" id="98403"/>
    <lineage>
        <taxon>Eukaryota</taxon>
        <taxon>Fungi</taxon>
        <taxon>Dikarya</taxon>
        <taxon>Ascomycota</taxon>
        <taxon>Pezizomycotina</taxon>
        <taxon>Sordariomycetes</taxon>
        <taxon>Hypocreomycetidae</taxon>
        <taxon>Hypocreales</taxon>
        <taxon>Ophiocordycipitaceae</taxon>
        <taxon>Drechmeria</taxon>
    </lineage>
</organism>
<dbReference type="EMBL" id="LAYC01000002">
    <property type="protein sequence ID" value="KYK56628.1"/>
    <property type="molecule type" value="Genomic_DNA"/>
</dbReference>
<dbReference type="Proteomes" id="UP000076580">
    <property type="component" value="Chromosome 02"/>
</dbReference>
<feature type="region of interest" description="Disordered" evidence="1">
    <location>
        <begin position="259"/>
        <end position="291"/>
    </location>
</feature>
<dbReference type="RefSeq" id="XP_040655980.1">
    <property type="nucleotide sequence ID" value="XM_040800947.1"/>
</dbReference>
<evidence type="ECO:0000313" key="2">
    <source>
        <dbReference type="EMBL" id="KYK56628.1"/>
    </source>
</evidence>
<feature type="compositionally biased region" description="Basic and acidic residues" evidence="1">
    <location>
        <begin position="200"/>
        <end position="210"/>
    </location>
</feature>